<proteinExistence type="predicted"/>
<evidence type="ECO:0000313" key="12">
    <source>
        <dbReference type="Proteomes" id="UP000192596"/>
    </source>
</evidence>
<feature type="domain" description="DUS-like FMN-binding" evidence="10">
    <location>
        <begin position="34"/>
        <end position="301"/>
    </location>
</feature>
<dbReference type="InterPro" id="IPR018517">
    <property type="entry name" value="tRNA_hU_synthase_CS"/>
</dbReference>
<comment type="caution">
    <text evidence="11">The sequence shown here is derived from an EMBL/GenBank/DDBJ whole genome shotgun (WGS) entry which is preliminary data.</text>
</comment>
<dbReference type="AlphaFoldDB" id="A0A1V8TH83"/>
<dbReference type="Proteomes" id="UP000192596">
    <property type="component" value="Unassembled WGS sequence"/>
</dbReference>
<dbReference type="Pfam" id="PF01207">
    <property type="entry name" value="Dus"/>
    <property type="match status" value="1"/>
</dbReference>
<keyword evidence="12" id="KW-1185">Reference proteome</keyword>
<gene>
    <name evidence="11" type="ORF">B0A48_03942</name>
</gene>
<dbReference type="GO" id="GO:0006397">
    <property type="term" value="P:mRNA processing"/>
    <property type="evidence" value="ECO:0007669"/>
    <property type="project" value="UniProtKB-KW"/>
</dbReference>
<dbReference type="STRING" id="1507870.A0A1V8TH83"/>
<dbReference type="OrthoDB" id="9977870at2759"/>
<dbReference type="PANTHER" id="PTHR11082:SF31">
    <property type="entry name" value="TRNA-DIHYDROURIDINE(20A_20B) SYNTHASE [NAD(P)+]-LIKE"/>
    <property type="match status" value="1"/>
</dbReference>
<name>A0A1V8TH83_9PEZI</name>
<dbReference type="PROSITE" id="PS01136">
    <property type="entry name" value="UPF0034"/>
    <property type="match status" value="1"/>
</dbReference>
<evidence type="ECO:0000256" key="4">
    <source>
        <dbReference type="ARBA" id="ARBA00022664"/>
    </source>
</evidence>
<dbReference type="Gene3D" id="3.20.20.70">
    <property type="entry name" value="Aldolase class I"/>
    <property type="match status" value="1"/>
</dbReference>
<evidence type="ECO:0000256" key="1">
    <source>
        <dbReference type="ARBA" id="ARBA00001917"/>
    </source>
</evidence>
<reference evidence="12" key="1">
    <citation type="submission" date="2017-03" db="EMBL/GenBank/DDBJ databases">
        <title>Genomes of endolithic fungi from Antarctica.</title>
        <authorList>
            <person name="Coleine C."/>
            <person name="Masonjones S."/>
            <person name="Stajich J.E."/>
        </authorList>
    </citation>
    <scope>NUCLEOTIDE SEQUENCE [LARGE SCALE GENOMIC DNA]</scope>
    <source>
        <strain evidence="12">CCFEE 5527</strain>
    </source>
</reference>
<dbReference type="InParanoid" id="A0A1V8TH83"/>
<evidence type="ECO:0000256" key="6">
    <source>
        <dbReference type="ARBA" id="ARBA00023002"/>
    </source>
</evidence>
<dbReference type="GO" id="GO:0017150">
    <property type="term" value="F:tRNA dihydrouridine synthase activity"/>
    <property type="evidence" value="ECO:0007669"/>
    <property type="project" value="InterPro"/>
</dbReference>
<dbReference type="EMBL" id="NAJO01000008">
    <property type="protein sequence ID" value="OQO10644.1"/>
    <property type="molecule type" value="Genomic_DNA"/>
</dbReference>
<accession>A0A1V8TH83</accession>
<protein>
    <recommendedName>
        <fullName evidence="10">DUS-like FMN-binding domain-containing protein</fullName>
    </recommendedName>
</protein>
<dbReference type="FunCoup" id="A0A1V8TH83">
    <property type="interactions" value="275"/>
</dbReference>
<evidence type="ECO:0000256" key="7">
    <source>
        <dbReference type="ARBA" id="ARBA00045934"/>
    </source>
</evidence>
<keyword evidence="6" id="KW-0560">Oxidoreductase</keyword>
<dbReference type="GO" id="GO:0050660">
    <property type="term" value="F:flavin adenine dinucleotide binding"/>
    <property type="evidence" value="ECO:0007669"/>
    <property type="project" value="InterPro"/>
</dbReference>
<dbReference type="GO" id="GO:0106414">
    <property type="term" value="F:mRNA dihydrouridine synthase activity"/>
    <property type="evidence" value="ECO:0007669"/>
    <property type="project" value="RHEA"/>
</dbReference>
<dbReference type="SUPFAM" id="SSF51395">
    <property type="entry name" value="FMN-linked oxidoreductases"/>
    <property type="match status" value="1"/>
</dbReference>
<evidence type="ECO:0000313" key="11">
    <source>
        <dbReference type="EMBL" id="OQO10644.1"/>
    </source>
</evidence>
<keyword evidence="4" id="KW-0507">mRNA processing</keyword>
<dbReference type="CDD" id="cd02801">
    <property type="entry name" value="DUS_like_FMN"/>
    <property type="match status" value="1"/>
</dbReference>
<comment type="function">
    <text evidence="7">Catalyzes the synthesis of dihydrouridine, a modified base found in the D-loop of most tRNAs. Specifically modifies U47 in cytoplasmic tRNAs. Catalyzes the synthesis of dihydrouridine in some mRNAs, thereby affecting their translation.</text>
</comment>
<dbReference type="InterPro" id="IPR035587">
    <property type="entry name" value="DUS-like_FMN-bd"/>
</dbReference>
<evidence type="ECO:0000256" key="8">
    <source>
        <dbReference type="ARBA" id="ARBA00048342"/>
    </source>
</evidence>
<dbReference type="PANTHER" id="PTHR11082">
    <property type="entry name" value="TRNA-DIHYDROURIDINE SYNTHASE"/>
    <property type="match status" value="1"/>
</dbReference>
<evidence type="ECO:0000256" key="5">
    <source>
        <dbReference type="ARBA" id="ARBA00022694"/>
    </source>
</evidence>
<evidence type="ECO:0000259" key="10">
    <source>
        <dbReference type="Pfam" id="PF01207"/>
    </source>
</evidence>
<evidence type="ECO:0000256" key="2">
    <source>
        <dbReference type="ARBA" id="ARBA00022630"/>
    </source>
</evidence>
<evidence type="ECO:0000256" key="3">
    <source>
        <dbReference type="ARBA" id="ARBA00022643"/>
    </source>
</evidence>
<keyword evidence="5" id="KW-0819">tRNA processing</keyword>
<comment type="cofactor">
    <cofactor evidence="1">
        <name>FMN</name>
        <dbReference type="ChEBI" id="CHEBI:58210"/>
    </cofactor>
</comment>
<dbReference type="InterPro" id="IPR013785">
    <property type="entry name" value="Aldolase_TIM"/>
</dbReference>
<evidence type="ECO:0000256" key="9">
    <source>
        <dbReference type="ARBA" id="ARBA00049447"/>
    </source>
</evidence>
<comment type="catalytic activity">
    <reaction evidence="8">
        <text>a 5,6-dihydrouridine in mRNA + NAD(+) = a uridine in mRNA + NADH + H(+)</text>
        <dbReference type="Rhea" id="RHEA:69851"/>
        <dbReference type="Rhea" id="RHEA-COMP:14658"/>
        <dbReference type="Rhea" id="RHEA-COMP:17789"/>
        <dbReference type="ChEBI" id="CHEBI:15378"/>
        <dbReference type="ChEBI" id="CHEBI:57540"/>
        <dbReference type="ChEBI" id="CHEBI:57945"/>
        <dbReference type="ChEBI" id="CHEBI:65315"/>
        <dbReference type="ChEBI" id="CHEBI:74443"/>
    </reaction>
    <physiologicalReaction direction="right-to-left" evidence="8">
        <dbReference type="Rhea" id="RHEA:69853"/>
    </physiologicalReaction>
</comment>
<comment type="catalytic activity">
    <reaction evidence="9">
        <text>a 5,6-dihydrouridine in mRNA + NADP(+) = a uridine in mRNA + NADPH + H(+)</text>
        <dbReference type="Rhea" id="RHEA:69855"/>
        <dbReference type="Rhea" id="RHEA-COMP:14658"/>
        <dbReference type="Rhea" id="RHEA-COMP:17789"/>
        <dbReference type="ChEBI" id="CHEBI:15378"/>
        <dbReference type="ChEBI" id="CHEBI:57783"/>
        <dbReference type="ChEBI" id="CHEBI:58349"/>
        <dbReference type="ChEBI" id="CHEBI:65315"/>
        <dbReference type="ChEBI" id="CHEBI:74443"/>
    </reaction>
    <physiologicalReaction direction="right-to-left" evidence="9">
        <dbReference type="Rhea" id="RHEA:69857"/>
    </physiologicalReaction>
</comment>
<keyword evidence="2" id="KW-0285">Flavoprotein</keyword>
<keyword evidence="3" id="KW-0288">FMN</keyword>
<sequence length="340" mass="37305">MPHTTVNMSAHAAQSSVDSIFDHARRDGRPVHVLAPMVRYSKLPFRLLARNYNTDVTYTPMILAHEFIRSSIARDSDFTTCGRERQPTPDGRQHALIAQFASSDPTEFARAAELIAPWVDGVDLNCGCPQSWAIKEGIGCSLMQRPETVAEMVKSAKARLGPSKTVSVKIRIAKDLSETQRWIGIVEAAGVDFITIHGRTKAQRSSTSPDYHAIQSLVAGAKVPILANGDANHPSVLAEIIAKTGAAGTMSARGILENPTVYAGHAVTPVECVQKFMKYAVKHPIPFPLLLHHLSEMTAGVEGMNKREKSRLMACRDLFDAIDFIEEKWRLGDSSHELKS</sequence>
<organism evidence="11 12">
    <name type="scientific">Cryoendolithus antarcticus</name>
    <dbReference type="NCBI Taxonomy" id="1507870"/>
    <lineage>
        <taxon>Eukaryota</taxon>
        <taxon>Fungi</taxon>
        <taxon>Dikarya</taxon>
        <taxon>Ascomycota</taxon>
        <taxon>Pezizomycotina</taxon>
        <taxon>Dothideomycetes</taxon>
        <taxon>Dothideomycetidae</taxon>
        <taxon>Cladosporiales</taxon>
        <taxon>Cladosporiaceae</taxon>
        <taxon>Cryoendolithus</taxon>
    </lineage>
</organism>